<feature type="binding site" evidence="11">
    <location>
        <position position="390"/>
    </location>
    <ligand>
        <name>substrate</name>
    </ligand>
</feature>
<dbReference type="SUPFAM" id="SSF52922">
    <property type="entry name" value="TK C-terminal domain-like"/>
    <property type="match status" value="1"/>
</dbReference>
<dbReference type="AlphaFoldDB" id="A0AAW0YVQ9"/>
<dbReference type="EC" id="2.2.1.1" evidence="4"/>
<sequence length="727" mass="78875">MAPSVVAADTAPGHSSGLKKSGNVTSKVSSEGDEMLVLNTVRCLAADLCQQYKGGHPGTVMGAAAIGVALWRYEMKFNPANPDWFARDRFVLSAGHACLLQYLMLHFSGYEAWTMDVIKQYHAPNLHGSMAAGHPEIEYPGVEVTTGPLGQGIANAVGLAAAGKQLAAQYNKDEFPVVDGKIWCFTGDGCLQEGVGQEAISMAGHWGLDNLIMIYDNNAVTVDGNIDACFTDDTSAKLKAVGWHVIEVEDGSNDLAAILKALDEAKTLKGKPVLVNIRTIIGFGSANQNSGPVHGAALGADDVEHVKKQLGFKPDEHFVIPPKVYDYFAEVKTEGAKLEAEWNDMMSKYKETYPTEAAELQRRMEGKLVDGWAATIPTKDKLPKDPIPTRKASGIMVQTLVPNDASFVAGSADLMESTFVNFKGQTEFQNPKLGNGDYSGRQIRYGIREFAMVAVGNGLAAYQKGMFIPIMSTFFMFWLYAAPAARMSALQKLRFIGIATHDAIGIGEDGPTHQPIALPSFYRALPNMNFIRPADAEEVAGAWLLALEDEDHPSLFALSRQPVPLLPGTDRTKIPLGAYIVQGSEDETPDLTLVASGAEVARAIETAILLPDYKVRVVSMPSQKHFDEQPSSYRRSVLPSNRSLVVAIEAWGAYGWARYAHAGCHMSTFGLSAPQAQLYENFGFSPKNMAEKIVAWAKPLRQKDGWDIPGVGEFEELLHNATEHHAG</sequence>
<dbReference type="InterPro" id="IPR020826">
    <property type="entry name" value="Transketolase_BS"/>
</dbReference>
<feature type="binding site" evidence="11">
    <location>
        <position position="56"/>
    </location>
    <ligand>
        <name>substrate</name>
    </ligand>
</feature>
<feature type="site" description="Important for catalytic activity" evidence="14">
    <location>
        <position position="56"/>
    </location>
</feature>
<dbReference type="NCBIfam" id="TIGR00232">
    <property type="entry name" value="tktlase_bact"/>
    <property type="match status" value="1"/>
</dbReference>
<evidence type="ECO:0000256" key="6">
    <source>
        <dbReference type="ARBA" id="ARBA00022723"/>
    </source>
</evidence>
<dbReference type="EMBL" id="JBCAWK010000007">
    <property type="protein sequence ID" value="KAK8853030.1"/>
    <property type="molecule type" value="Genomic_DNA"/>
</dbReference>
<evidence type="ECO:0000256" key="4">
    <source>
        <dbReference type="ARBA" id="ARBA00013152"/>
    </source>
</evidence>
<feature type="binding site" evidence="11">
    <location>
        <position position="560"/>
    </location>
    <ligand>
        <name>substrate</name>
    </ligand>
</feature>
<comment type="similarity">
    <text evidence="2">Belongs to the transketolase family.</text>
</comment>
<feature type="binding site" evidence="11">
    <location>
        <position position="513"/>
    </location>
    <ligand>
        <name>substrate</name>
    </ligand>
</feature>
<dbReference type="Pfam" id="PF22613">
    <property type="entry name" value="Transketolase_C_1"/>
    <property type="match status" value="1"/>
</dbReference>
<feature type="binding site" evidence="13">
    <location>
        <position position="220"/>
    </location>
    <ligand>
        <name>Mg(2+)</name>
        <dbReference type="ChEBI" id="CHEBI:18420"/>
    </ligand>
</feature>
<dbReference type="InterPro" id="IPR005478">
    <property type="entry name" value="Transketolase_bac-like"/>
</dbReference>
<feature type="binding site" evidence="11">
    <location>
        <position position="294"/>
    </location>
    <ligand>
        <name>substrate</name>
    </ligand>
</feature>
<evidence type="ECO:0000256" key="13">
    <source>
        <dbReference type="PIRSR" id="PIRSR605478-4"/>
    </source>
</evidence>
<dbReference type="InterPro" id="IPR033247">
    <property type="entry name" value="Transketolase_fam"/>
</dbReference>
<evidence type="ECO:0000256" key="14">
    <source>
        <dbReference type="PIRSR" id="PIRSR605478-5"/>
    </source>
</evidence>
<dbReference type="FunFam" id="3.40.50.970:FF:000003">
    <property type="entry name" value="Transketolase"/>
    <property type="match status" value="1"/>
</dbReference>
<evidence type="ECO:0000256" key="5">
    <source>
        <dbReference type="ARBA" id="ARBA00022679"/>
    </source>
</evidence>
<dbReference type="InterPro" id="IPR055152">
    <property type="entry name" value="Transketolase-like_C_2"/>
</dbReference>
<feature type="domain" description="Transketolase-like pyrimidine-binding" evidence="16">
    <location>
        <begin position="387"/>
        <end position="565"/>
    </location>
</feature>
<keyword evidence="6 13" id="KW-0479">Metal-binding</keyword>
<feature type="binding site" evidence="12">
    <location>
        <position position="96"/>
    </location>
    <ligand>
        <name>thiamine diphosphate</name>
        <dbReference type="ChEBI" id="CHEBI:58937"/>
    </ligand>
</feature>
<comment type="cofactor">
    <cofactor evidence="1">
        <name>Co(2+)</name>
        <dbReference type="ChEBI" id="CHEBI:48828"/>
    </cofactor>
</comment>
<feature type="binding site" evidence="11">
    <location>
        <position position="417"/>
    </location>
    <ligand>
        <name>substrate</name>
    </ligand>
</feature>
<feature type="binding site" evidence="12">
    <location>
        <position position="477"/>
    </location>
    <ligand>
        <name>thiamine diphosphate</name>
        <dbReference type="ChEBI" id="CHEBI:58937"/>
    </ligand>
</feature>
<evidence type="ECO:0000256" key="15">
    <source>
        <dbReference type="SAM" id="MobiDB-lite"/>
    </source>
</evidence>
<accession>A0AAW0YVQ9</accession>
<feature type="binding site" evidence="12">
    <location>
        <position position="294"/>
    </location>
    <ligand>
        <name>thiamine diphosphate</name>
        <dbReference type="ChEBI" id="CHEBI:58937"/>
    </ligand>
</feature>
<dbReference type="InterPro" id="IPR005475">
    <property type="entry name" value="Transketolase-like_Pyr-bd"/>
</dbReference>
<comment type="cofactor">
    <cofactor evidence="12">
        <name>thiamine diphosphate</name>
        <dbReference type="ChEBI" id="CHEBI:58937"/>
    </cofactor>
    <text evidence="12">Binds 1 thiamine pyrophosphate per subunit. During the reaction, the substrate forms a covalent intermediate with the cofactor.</text>
</comment>
<dbReference type="InterPro" id="IPR009014">
    <property type="entry name" value="Transketo_C/PFOR_II"/>
</dbReference>
<dbReference type="GO" id="GO:0005829">
    <property type="term" value="C:cytosol"/>
    <property type="evidence" value="ECO:0007669"/>
    <property type="project" value="TreeGrafter"/>
</dbReference>
<keyword evidence="18" id="KW-1185">Reference proteome</keyword>
<protein>
    <recommendedName>
        <fullName evidence="4">transketolase</fullName>
        <ecNumber evidence="4">2.2.1.1</ecNumber>
    </recommendedName>
</protein>
<evidence type="ECO:0000256" key="7">
    <source>
        <dbReference type="ARBA" id="ARBA00022842"/>
    </source>
</evidence>
<feature type="binding site" evidence="11">
    <location>
        <position position="509"/>
    </location>
    <ligand>
        <name>substrate</name>
    </ligand>
</feature>
<keyword evidence="5" id="KW-0808">Transferase</keyword>
<feature type="active site" description="Proton donor" evidence="10">
    <location>
        <position position="449"/>
    </location>
</feature>
<feature type="binding site" evidence="13">
    <location>
        <position position="218"/>
    </location>
    <ligand>
        <name>Mg(2+)</name>
        <dbReference type="ChEBI" id="CHEBI:18420"/>
    </ligand>
</feature>
<dbReference type="FunFam" id="3.40.50.970:FF:000004">
    <property type="entry name" value="Transketolase"/>
    <property type="match status" value="1"/>
</dbReference>
<gene>
    <name evidence="17" type="ORF">IAR55_003731</name>
</gene>
<dbReference type="InterPro" id="IPR049557">
    <property type="entry name" value="Transketolase_CS"/>
</dbReference>
<dbReference type="GeneID" id="92180989"/>
<dbReference type="GO" id="GO:0046872">
    <property type="term" value="F:metal ion binding"/>
    <property type="evidence" value="ECO:0007669"/>
    <property type="project" value="UniProtKB-KW"/>
</dbReference>
<comment type="caution">
    <text evidence="17">The sequence shown here is derived from an EMBL/GenBank/DDBJ whole genome shotgun (WGS) entry which is preliminary data.</text>
</comment>
<dbReference type="CDD" id="cd02012">
    <property type="entry name" value="TPP_TK"/>
    <property type="match status" value="1"/>
</dbReference>
<dbReference type="PROSITE" id="PS00801">
    <property type="entry name" value="TRANSKETOLASE_1"/>
    <property type="match status" value="1"/>
</dbReference>
<evidence type="ECO:0000256" key="10">
    <source>
        <dbReference type="PIRSR" id="PIRSR605478-1"/>
    </source>
</evidence>
<feature type="site" description="Important for catalytic activity" evidence="14">
    <location>
        <position position="294"/>
    </location>
</feature>
<dbReference type="KEGG" id="kne:92180989"/>
<evidence type="ECO:0000256" key="8">
    <source>
        <dbReference type="ARBA" id="ARBA00023052"/>
    </source>
</evidence>
<evidence type="ECO:0000256" key="1">
    <source>
        <dbReference type="ARBA" id="ARBA00001941"/>
    </source>
</evidence>
<dbReference type="Pfam" id="PF00456">
    <property type="entry name" value="Transketolase_N"/>
    <property type="match status" value="1"/>
</dbReference>
<dbReference type="GO" id="GO:0006098">
    <property type="term" value="P:pentose-phosphate shunt"/>
    <property type="evidence" value="ECO:0007669"/>
    <property type="project" value="TreeGrafter"/>
</dbReference>
<dbReference type="RefSeq" id="XP_066802216.1">
    <property type="nucleotide sequence ID" value="XM_066946837.1"/>
</dbReference>
<evidence type="ECO:0000256" key="3">
    <source>
        <dbReference type="ARBA" id="ARBA00011738"/>
    </source>
</evidence>
<feature type="binding site" evidence="13">
    <location>
        <position position="188"/>
    </location>
    <ligand>
        <name>Mg(2+)</name>
        <dbReference type="ChEBI" id="CHEBI:18420"/>
    </ligand>
</feature>
<evidence type="ECO:0000256" key="12">
    <source>
        <dbReference type="PIRSR" id="PIRSR605478-3"/>
    </source>
</evidence>
<feature type="binding site" evidence="11">
    <location>
        <position position="501"/>
    </location>
    <ligand>
        <name>substrate</name>
    </ligand>
</feature>
<feature type="binding site" evidence="12">
    <location>
        <begin position="147"/>
        <end position="149"/>
    </location>
    <ligand>
        <name>thiamine diphosphate</name>
        <dbReference type="ChEBI" id="CHEBI:58937"/>
    </ligand>
</feature>
<dbReference type="PANTHER" id="PTHR43522:SF6">
    <property type="entry name" value="TRANSKETOLASE-LIKE PYRIMIDINE-BINDING DOMAIN-CONTAINING PROTEIN-RELATED"/>
    <property type="match status" value="1"/>
</dbReference>
<comment type="cofactor">
    <cofactor evidence="13">
        <name>Mg(2+)</name>
        <dbReference type="ChEBI" id="CHEBI:18420"/>
    </cofactor>
    <text evidence="13">Binds 1 Mg(2+) ion per subunit. Can also utilize other divalent metal cations, such as Ca(2+), Mn(2+) and Co(2+).</text>
</comment>
<dbReference type="SMART" id="SM00861">
    <property type="entry name" value="Transket_pyr"/>
    <property type="match status" value="1"/>
</dbReference>
<organism evidence="17 18">
    <name type="scientific">Kwoniella newhampshirensis</name>
    <dbReference type="NCBI Taxonomy" id="1651941"/>
    <lineage>
        <taxon>Eukaryota</taxon>
        <taxon>Fungi</taxon>
        <taxon>Dikarya</taxon>
        <taxon>Basidiomycota</taxon>
        <taxon>Agaricomycotina</taxon>
        <taxon>Tremellomycetes</taxon>
        <taxon>Tremellales</taxon>
        <taxon>Cryptococcaceae</taxon>
        <taxon>Kwoniella</taxon>
    </lineage>
</organism>
<comment type="subunit">
    <text evidence="3">Homodimer.</text>
</comment>
<feature type="binding site" evidence="12">
    <location>
        <position position="218"/>
    </location>
    <ligand>
        <name>thiamine diphosphate</name>
        <dbReference type="ChEBI" id="CHEBI:58937"/>
    </ligand>
</feature>
<feature type="region of interest" description="Disordered" evidence="15">
    <location>
        <begin position="1"/>
        <end position="26"/>
    </location>
</feature>
<dbReference type="GO" id="GO:0004802">
    <property type="term" value="F:transketolase activity"/>
    <property type="evidence" value="ECO:0007669"/>
    <property type="project" value="UniProtKB-EC"/>
</dbReference>
<dbReference type="PROSITE" id="PS00802">
    <property type="entry name" value="TRANSKETOLASE_2"/>
    <property type="match status" value="1"/>
</dbReference>
<evidence type="ECO:0000313" key="18">
    <source>
        <dbReference type="Proteomes" id="UP001388673"/>
    </source>
</evidence>
<dbReference type="InterPro" id="IPR029061">
    <property type="entry name" value="THDP-binding"/>
</dbReference>
<dbReference type="Gene3D" id="3.40.50.920">
    <property type="match status" value="1"/>
</dbReference>
<evidence type="ECO:0000256" key="9">
    <source>
        <dbReference type="ARBA" id="ARBA00049473"/>
    </source>
</evidence>
<evidence type="ECO:0000313" key="17">
    <source>
        <dbReference type="EMBL" id="KAK8853030.1"/>
    </source>
</evidence>
<dbReference type="Proteomes" id="UP001388673">
    <property type="component" value="Unassembled WGS sequence"/>
</dbReference>
<keyword evidence="7 13" id="KW-0460">Magnesium</keyword>
<keyword evidence="8 12" id="KW-0786">Thiamine pyrophosphate</keyword>
<dbReference type="InterPro" id="IPR005474">
    <property type="entry name" value="Transketolase_N"/>
</dbReference>
<dbReference type="SUPFAM" id="SSF52518">
    <property type="entry name" value="Thiamin diphosphate-binding fold (THDP-binding)"/>
    <property type="match status" value="2"/>
</dbReference>
<comment type="catalytic activity">
    <reaction evidence="9">
        <text>D-sedoheptulose 7-phosphate + D-glyceraldehyde 3-phosphate = aldehydo-D-ribose 5-phosphate + D-xylulose 5-phosphate</text>
        <dbReference type="Rhea" id="RHEA:10508"/>
        <dbReference type="ChEBI" id="CHEBI:57483"/>
        <dbReference type="ChEBI" id="CHEBI:57737"/>
        <dbReference type="ChEBI" id="CHEBI:58273"/>
        <dbReference type="ChEBI" id="CHEBI:59776"/>
        <dbReference type="EC" id="2.2.1.1"/>
    </reaction>
</comment>
<dbReference type="Pfam" id="PF02779">
    <property type="entry name" value="Transket_pyr"/>
    <property type="match status" value="1"/>
</dbReference>
<evidence type="ECO:0000256" key="11">
    <source>
        <dbReference type="PIRSR" id="PIRSR605478-2"/>
    </source>
</evidence>
<evidence type="ECO:0000256" key="2">
    <source>
        <dbReference type="ARBA" id="ARBA00007131"/>
    </source>
</evidence>
<name>A0AAW0YVQ9_9TREE</name>
<proteinExistence type="inferred from homology"/>
<dbReference type="Gene3D" id="3.40.50.970">
    <property type="match status" value="2"/>
</dbReference>
<dbReference type="FunFam" id="3.40.50.920:FF:000012">
    <property type="entry name" value="Transketolase, variant 1"/>
    <property type="match status" value="1"/>
</dbReference>
<feature type="binding site" evidence="12">
    <location>
        <position position="189"/>
    </location>
    <ligand>
        <name>thiamine diphosphate</name>
        <dbReference type="ChEBI" id="CHEBI:58937"/>
    </ligand>
</feature>
<dbReference type="GO" id="GO:0005634">
    <property type="term" value="C:nucleus"/>
    <property type="evidence" value="ECO:0007669"/>
    <property type="project" value="TreeGrafter"/>
</dbReference>
<evidence type="ECO:0000259" key="16">
    <source>
        <dbReference type="SMART" id="SM00861"/>
    </source>
</evidence>
<reference evidence="17 18" key="1">
    <citation type="journal article" date="2024" name="bioRxiv">
        <title>Comparative genomics of Cryptococcus and Kwoniella reveals pathogenesis evolution and contrasting karyotype dynamics via intercentromeric recombination or chromosome fusion.</title>
        <authorList>
            <person name="Coelho M.A."/>
            <person name="David-Palma M."/>
            <person name="Shea T."/>
            <person name="Bowers K."/>
            <person name="McGinley-Smith S."/>
            <person name="Mohammad A.W."/>
            <person name="Gnirke A."/>
            <person name="Yurkov A.M."/>
            <person name="Nowrousian M."/>
            <person name="Sun S."/>
            <person name="Cuomo C.A."/>
            <person name="Heitman J."/>
        </authorList>
    </citation>
    <scope>NUCLEOTIDE SEQUENCE [LARGE SCALE GENOMIC DNA]</scope>
    <source>
        <strain evidence="17 18">CBS 13917</strain>
    </source>
</reference>
<dbReference type="CDD" id="cd07033">
    <property type="entry name" value="TPP_PYR_DXS_TK_like"/>
    <property type="match status" value="1"/>
</dbReference>
<dbReference type="PANTHER" id="PTHR43522">
    <property type="entry name" value="TRANSKETOLASE"/>
    <property type="match status" value="1"/>
</dbReference>